<comment type="caution">
    <text evidence="2">The sequence shown here is derived from an EMBL/GenBank/DDBJ whole genome shotgun (WGS) entry which is preliminary data.</text>
</comment>
<dbReference type="RefSeq" id="WP_007311499.1">
    <property type="nucleotide sequence ID" value="NZ_AESD01000513.1"/>
</dbReference>
<dbReference type="AlphaFoldDB" id="G5J7K6"/>
<reference evidence="2 3" key="1">
    <citation type="journal article" date="2011" name="Front. Microbiol.">
        <title>Two Strains of Crocosphaera watsonii with Highly Conserved Genomes are Distinguished by Strain-Specific Features.</title>
        <authorList>
            <person name="Bench S.R."/>
            <person name="Ilikchyan I.N."/>
            <person name="Tripp H.J."/>
            <person name="Zehr J.P."/>
        </authorList>
    </citation>
    <scope>NUCLEOTIDE SEQUENCE [LARGE SCALE GENOMIC DNA]</scope>
    <source>
        <strain evidence="2 3">WH 0003</strain>
    </source>
</reference>
<dbReference type="Proteomes" id="UP000003477">
    <property type="component" value="Unassembled WGS sequence"/>
</dbReference>
<dbReference type="EMBL" id="AESD01000513">
    <property type="protein sequence ID" value="EHJ11833.1"/>
    <property type="molecule type" value="Genomic_DNA"/>
</dbReference>
<accession>G5J7K6</accession>
<feature type="chain" id="PRO_5003479223" description="PEP-CTERM sorting domain-containing protein" evidence="1">
    <location>
        <begin position="26"/>
        <end position="285"/>
    </location>
</feature>
<organism evidence="2 3">
    <name type="scientific">Crocosphaera watsonii WH 0003</name>
    <dbReference type="NCBI Taxonomy" id="423471"/>
    <lineage>
        <taxon>Bacteria</taxon>
        <taxon>Bacillati</taxon>
        <taxon>Cyanobacteriota</taxon>
        <taxon>Cyanophyceae</taxon>
        <taxon>Oscillatoriophycideae</taxon>
        <taxon>Chroococcales</taxon>
        <taxon>Aphanothecaceae</taxon>
        <taxon>Crocosphaera</taxon>
    </lineage>
</organism>
<gene>
    <name evidence="2" type="ORF">CWATWH0003_3443</name>
</gene>
<feature type="signal peptide" evidence="1">
    <location>
        <begin position="1"/>
        <end position="25"/>
    </location>
</feature>
<dbReference type="PATRIC" id="fig|423471.3.peg.3229"/>
<evidence type="ECO:0008006" key="4">
    <source>
        <dbReference type="Google" id="ProtNLM"/>
    </source>
</evidence>
<name>G5J7K6_CROWT</name>
<sequence>MLKVKQMIPWVAIPFSFAVVSSAEAVTVNFGSPGETPSYNTRLNNVASIQVPGDLNNVINELNVSIESLVICISDPIICSTPDNQLTQNKVLETYNIDFLFGSFNSIFGPGATNNAGCVEQDPDTPMFIAPVNRLCFWENTTKAELAQTAIDSAINNQSGNPIANIAAPRVPQITFPPFPPTPPNIQDLVNYPAQNEYLIPTGFDNDPNLSYLRSSNETNNTWERNTTPDLELTIPRMYALFEFQGSETITPPDPPNPPGVPESSSAIAVILTGVSILLTKGKKN</sequence>
<evidence type="ECO:0000256" key="1">
    <source>
        <dbReference type="SAM" id="SignalP"/>
    </source>
</evidence>
<evidence type="ECO:0000313" key="2">
    <source>
        <dbReference type="EMBL" id="EHJ11833.1"/>
    </source>
</evidence>
<dbReference type="GeneID" id="88766976"/>
<evidence type="ECO:0000313" key="3">
    <source>
        <dbReference type="Proteomes" id="UP000003477"/>
    </source>
</evidence>
<keyword evidence="1" id="KW-0732">Signal</keyword>
<proteinExistence type="predicted"/>
<protein>
    <recommendedName>
        <fullName evidence="4">PEP-CTERM sorting domain-containing protein</fullName>
    </recommendedName>
</protein>